<name>A0AAQ4EJB3_AMBAM</name>
<proteinExistence type="predicted"/>
<evidence type="ECO:0000313" key="8">
    <source>
        <dbReference type="Proteomes" id="UP001321473"/>
    </source>
</evidence>
<evidence type="ECO:0000256" key="3">
    <source>
        <dbReference type="ARBA" id="ARBA00022989"/>
    </source>
</evidence>
<dbReference type="EMBL" id="JARKHS020015010">
    <property type="protein sequence ID" value="KAK8774780.1"/>
    <property type="molecule type" value="Genomic_DNA"/>
</dbReference>
<keyword evidence="3 6" id="KW-1133">Transmembrane helix</keyword>
<evidence type="ECO:0008006" key="9">
    <source>
        <dbReference type="Google" id="ProtNLM"/>
    </source>
</evidence>
<feature type="transmembrane region" description="Helical" evidence="6">
    <location>
        <begin position="191"/>
        <end position="212"/>
    </location>
</feature>
<feature type="transmembrane region" description="Helical" evidence="6">
    <location>
        <begin position="485"/>
        <end position="505"/>
    </location>
</feature>
<evidence type="ECO:0000256" key="6">
    <source>
        <dbReference type="SAM" id="Phobius"/>
    </source>
</evidence>
<sequence>MAEKKQEAPEMSNTGWTRPVGSLLTSFACSDTRTTIQESMYCALGHGGFQRRVLCTGVLSVVVLLVHTFAYILIGRDIDHWCRPPDNLRHIPTHVWKNVAIPIEADGSVSRCTIYDPPLPLPEHAEEDRHAIRCHRWDYDIRDVSDSIVSRWNLVCGNRWMFEMSKANMLAAMLLVPAAGYAADLVGRQPVIIASAVALLACSVIASVAQTFSVFTVARFLVSAASCSVQVLIFILIYEVTASHKRAMYGVLDTAIGTTLVPPVLDGVALLQPRWHLSQAFLLLPSAALLFWCYLLDESPSWLFATRKFRAAEKVVLYAAQSNGVDLYKAQETLHLLKTQILKHDAAVHSPGSVMASESCIQHPAFRRKAVSVIISWFSVNLAYYGLVLRHSPNQTIWSVVQVVFQTLLYAGVCWFIGSHGQRETLSLLLGMLCVMAVVHACSSLVDVARLSAAVGVAVMSFASTALSLNYGYTAEVFPTVIRSIGLTVSYMFGRLAVLTAAFIVEFSGTPRDADVVLDFATAFLALLSALAIQWLPEIFAGKRPKKARALTEEERKAEILASLMPPASPRSGFQSSRRSSRRSRSKSASVSSASSGRSLSRSRTLVPKFADLEERSDAPAPHSGQW</sequence>
<feature type="compositionally biased region" description="Low complexity" evidence="5">
    <location>
        <begin position="587"/>
        <end position="604"/>
    </location>
</feature>
<gene>
    <name evidence="7" type="ORF">V5799_010684</name>
</gene>
<comment type="subcellular location">
    <subcellularLocation>
        <location evidence="1">Membrane</location>
        <topology evidence="1">Multi-pass membrane protein</topology>
    </subcellularLocation>
</comment>
<feature type="transmembrane region" description="Helical" evidence="6">
    <location>
        <begin position="425"/>
        <end position="446"/>
    </location>
</feature>
<dbReference type="AlphaFoldDB" id="A0AAQ4EJB3"/>
<feature type="transmembrane region" description="Helical" evidence="6">
    <location>
        <begin position="452"/>
        <end position="473"/>
    </location>
</feature>
<feature type="transmembrane region" description="Helical" evidence="6">
    <location>
        <begin position="399"/>
        <end position="418"/>
    </location>
</feature>
<feature type="transmembrane region" description="Helical" evidence="6">
    <location>
        <begin position="277"/>
        <end position="296"/>
    </location>
</feature>
<dbReference type="Gene3D" id="1.20.1250.20">
    <property type="entry name" value="MFS general substrate transporter like domains"/>
    <property type="match status" value="1"/>
</dbReference>
<dbReference type="InterPro" id="IPR005828">
    <property type="entry name" value="MFS_sugar_transport-like"/>
</dbReference>
<evidence type="ECO:0000256" key="1">
    <source>
        <dbReference type="ARBA" id="ARBA00004141"/>
    </source>
</evidence>
<feature type="transmembrane region" description="Helical" evidence="6">
    <location>
        <begin position="517"/>
        <end position="537"/>
    </location>
</feature>
<keyword evidence="2 6" id="KW-0812">Transmembrane</keyword>
<dbReference type="InterPro" id="IPR036259">
    <property type="entry name" value="MFS_trans_sf"/>
</dbReference>
<feature type="transmembrane region" description="Helical" evidence="6">
    <location>
        <begin position="53"/>
        <end position="74"/>
    </location>
</feature>
<dbReference type="PROSITE" id="PS51257">
    <property type="entry name" value="PROKAR_LIPOPROTEIN"/>
    <property type="match status" value="1"/>
</dbReference>
<feature type="transmembrane region" description="Helical" evidence="6">
    <location>
        <begin position="167"/>
        <end position="184"/>
    </location>
</feature>
<evidence type="ECO:0000256" key="4">
    <source>
        <dbReference type="ARBA" id="ARBA00023136"/>
    </source>
</evidence>
<dbReference type="GO" id="GO:0016020">
    <property type="term" value="C:membrane"/>
    <property type="evidence" value="ECO:0007669"/>
    <property type="project" value="UniProtKB-SubCell"/>
</dbReference>
<feature type="region of interest" description="Disordered" evidence="5">
    <location>
        <begin position="566"/>
        <end position="627"/>
    </location>
</feature>
<feature type="transmembrane region" description="Helical" evidence="6">
    <location>
        <begin position="370"/>
        <end position="387"/>
    </location>
</feature>
<reference evidence="7 8" key="1">
    <citation type="journal article" date="2023" name="Arcadia Sci">
        <title>De novo assembly of a long-read Amblyomma americanum tick genome.</title>
        <authorList>
            <person name="Chou S."/>
            <person name="Poskanzer K.E."/>
            <person name="Rollins M."/>
            <person name="Thuy-Boun P.S."/>
        </authorList>
    </citation>
    <scope>NUCLEOTIDE SEQUENCE [LARGE SCALE GENOMIC DNA]</scope>
    <source>
        <strain evidence="7">F_SG_1</strain>
        <tissue evidence="7">Salivary glands</tissue>
    </source>
</reference>
<dbReference type="Proteomes" id="UP001321473">
    <property type="component" value="Unassembled WGS sequence"/>
</dbReference>
<keyword evidence="4 6" id="KW-0472">Membrane</keyword>
<dbReference type="PANTHER" id="PTHR24064">
    <property type="entry name" value="SOLUTE CARRIER FAMILY 22 MEMBER"/>
    <property type="match status" value="1"/>
</dbReference>
<feature type="transmembrane region" description="Helical" evidence="6">
    <location>
        <begin position="218"/>
        <end position="238"/>
    </location>
</feature>
<evidence type="ECO:0000313" key="7">
    <source>
        <dbReference type="EMBL" id="KAK8774780.1"/>
    </source>
</evidence>
<evidence type="ECO:0000256" key="5">
    <source>
        <dbReference type="SAM" id="MobiDB-lite"/>
    </source>
</evidence>
<protein>
    <recommendedName>
        <fullName evidence="9">Organic cation/carnitine transporter</fullName>
    </recommendedName>
</protein>
<dbReference type="SUPFAM" id="SSF103473">
    <property type="entry name" value="MFS general substrate transporter"/>
    <property type="match status" value="1"/>
</dbReference>
<keyword evidence="8" id="KW-1185">Reference proteome</keyword>
<comment type="caution">
    <text evidence="7">The sequence shown here is derived from an EMBL/GenBank/DDBJ whole genome shotgun (WGS) entry which is preliminary data.</text>
</comment>
<evidence type="ECO:0000256" key="2">
    <source>
        <dbReference type="ARBA" id="ARBA00022692"/>
    </source>
</evidence>
<dbReference type="GO" id="GO:0022857">
    <property type="term" value="F:transmembrane transporter activity"/>
    <property type="evidence" value="ECO:0007669"/>
    <property type="project" value="InterPro"/>
</dbReference>
<accession>A0AAQ4EJB3</accession>
<organism evidence="7 8">
    <name type="scientific">Amblyomma americanum</name>
    <name type="common">Lone star tick</name>
    <dbReference type="NCBI Taxonomy" id="6943"/>
    <lineage>
        <taxon>Eukaryota</taxon>
        <taxon>Metazoa</taxon>
        <taxon>Ecdysozoa</taxon>
        <taxon>Arthropoda</taxon>
        <taxon>Chelicerata</taxon>
        <taxon>Arachnida</taxon>
        <taxon>Acari</taxon>
        <taxon>Parasitiformes</taxon>
        <taxon>Ixodida</taxon>
        <taxon>Ixodoidea</taxon>
        <taxon>Ixodidae</taxon>
        <taxon>Amblyomminae</taxon>
        <taxon>Amblyomma</taxon>
    </lineage>
</organism>
<dbReference type="Pfam" id="PF00083">
    <property type="entry name" value="Sugar_tr"/>
    <property type="match status" value="1"/>
</dbReference>